<keyword evidence="1" id="KW-0812">Transmembrane</keyword>
<proteinExistence type="predicted"/>
<gene>
    <name evidence="2" type="ORF">ASZ90_015985</name>
</gene>
<feature type="transmembrane region" description="Helical" evidence="1">
    <location>
        <begin position="6"/>
        <end position="28"/>
    </location>
</feature>
<dbReference type="EMBL" id="LNQE01001665">
    <property type="protein sequence ID" value="KUG14392.1"/>
    <property type="molecule type" value="Genomic_DNA"/>
</dbReference>
<name>A0A0W8F0J0_9ZZZZ</name>
<organism evidence="2">
    <name type="scientific">hydrocarbon metagenome</name>
    <dbReference type="NCBI Taxonomy" id="938273"/>
    <lineage>
        <taxon>unclassified sequences</taxon>
        <taxon>metagenomes</taxon>
        <taxon>ecological metagenomes</taxon>
    </lineage>
</organism>
<accession>A0A0W8F0J0</accession>
<evidence type="ECO:0000256" key="1">
    <source>
        <dbReference type="SAM" id="Phobius"/>
    </source>
</evidence>
<protein>
    <submittedName>
        <fullName evidence="2">Uncharacterized protein</fullName>
    </submittedName>
</protein>
<reference evidence="2" key="1">
    <citation type="journal article" date="2015" name="Proc. Natl. Acad. Sci. U.S.A.">
        <title>Networks of energetic and metabolic interactions define dynamics in microbial communities.</title>
        <authorList>
            <person name="Embree M."/>
            <person name="Liu J.K."/>
            <person name="Al-Bassam M.M."/>
            <person name="Zengler K."/>
        </authorList>
    </citation>
    <scope>NUCLEOTIDE SEQUENCE</scope>
</reference>
<dbReference type="AlphaFoldDB" id="A0A0W8F0J0"/>
<comment type="caution">
    <text evidence="2">The sequence shown here is derived from an EMBL/GenBank/DDBJ whole genome shotgun (WGS) entry which is preliminary data.</text>
</comment>
<keyword evidence="1" id="KW-0472">Membrane</keyword>
<sequence length="127" mass="13816">MKLTNSIAPVFILAMLWASLIVIPAYHFRAEAGHSVIMSSGSVSSSTSDRFITSSDNPGVELNHNIRVTDTVGKVTVYMNILSMEGRGTDGQAYETVSFRESTTVQGLISLFDKSLRYESALTGDTF</sequence>
<keyword evidence="1" id="KW-1133">Transmembrane helix</keyword>
<evidence type="ECO:0000313" key="2">
    <source>
        <dbReference type="EMBL" id="KUG14392.1"/>
    </source>
</evidence>